<dbReference type="Proteomes" id="UP000246964">
    <property type="component" value="Unassembled WGS sequence"/>
</dbReference>
<evidence type="ECO:0000259" key="8">
    <source>
        <dbReference type="PROSITE" id="PS51085"/>
    </source>
</evidence>
<keyword evidence="7" id="KW-0812">Transmembrane</keyword>
<dbReference type="Gene3D" id="3.40.50.80">
    <property type="entry name" value="Nucleotide-binding domain of ferredoxin-NADP reductase (FNR) module"/>
    <property type="match status" value="1"/>
</dbReference>
<dbReference type="InterPro" id="IPR008333">
    <property type="entry name" value="Cbr1-like_FAD-bd_dom"/>
</dbReference>
<dbReference type="PRINTS" id="PR00410">
    <property type="entry name" value="PHEHYDRXLASE"/>
</dbReference>
<dbReference type="GO" id="GO:0016491">
    <property type="term" value="F:oxidoreductase activity"/>
    <property type="evidence" value="ECO:0007669"/>
    <property type="project" value="InterPro"/>
</dbReference>
<name>A0A317Q2A5_9GAMM</name>
<dbReference type="OrthoDB" id="9806195at2"/>
<dbReference type="AlphaFoldDB" id="A0A317Q2A5"/>
<evidence type="ECO:0000256" key="4">
    <source>
        <dbReference type="ARBA" id="ARBA00023004"/>
    </source>
</evidence>
<dbReference type="PRINTS" id="PR00371">
    <property type="entry name" value="FPNCR"/>
</dbReference>
<comment type="caution">
    <text evidence="10">The sequence shown here is derived from an EMBL/GenBank/DDBJ whole genome shotgun (WGS) entry which is preliminary data.</text>
</comment>
<evidence type="ECO:0000313" key="10">
    <source>
        <dbReference type="EMBL" id="PWW09272.1"/>
    </source>
</evidence>
<dbReference type="InterPro" id="IPR017927">
    <property type="entry name" value="FAD-bd_FR_type"/>
</dbReference>
<proteinExistence type="predicted"/>
<keyword evidence="3" id="KW-0274">FAD</keyword>
<evidence type="ECO:0000256" key="3">
    <source>
        <dbReference type="ARBA" id="ARBA00022827"/>
    </source>
</evidence>
<dbReference type="Pfam" id="PF00175">
    <property type="entry name" value="NAD_binding_1"/>
    <property type="match status" value="1"/>
</dbReference>
<evidence type="ECO:0000256" key="5">
    <source>
        <dbReference type="ARBA" id="ARBA00023075"/>
    </source>
</evidence>
<keyword evidence="5 10" id="KW-0830">Ubiquinone</keyword>
<evidence type="ECO:0000259" key="9">
    <source>
        <dbReference type="PROSITE" id="PS51384"/>
    </source>
</evidence>
<dbReference type="EMBL" id="QGTT01000020">
    <property type="protein sequence ID" value="PWW09272.1"/>
    <property type="molecule type" value="Genomic_DNA"/>
</dbReference>
<dbReference type="SUPFAM" id="SSF54292">
    <property type="entry name" value="2Fe-2S ferredoxin-like"/>
    <property type="match status" value="1"/>
</dbReference>
<keyword evidence="7" id="KW-0472">Membrane</keyword>
<reference evidence="10 11" key="1">
    <citation type="submission" date="2018-05" db="EMBL/GenBank/DDBJ databases">
        <title>Freshwater and sediment microbial communities from various areas in North America, analyzing microbe dynamics in response to fracking.</title>
        <authorList>
            <person name="Lamendella R."/>
        </authorList>
    </citation>
    <scope>NUCLEOTIDE SEQUENCE [LARGE SCALE GENOMIC DNA]</scope>
    <source>
        <strain evidence="10 11">125B1</strain>
    </source>
</reference>
<evidence type="ECO:0000256" key="7">
    <source>
        <dbReference type="SAM" id="Phobius"/>
    </source>
</evidence>
<dbReference type="InterPro" id="IPR036010">
    <property type="entry name" value="2Fe-2S_ferredoxin-like_sf"/>
</dbReference>
<dbReference type="InterPro" id="IPR001433">
    <property type="entry name" value="OxRdtase_FAD/NAD-bd"/>
</dbReference>
<evidence type="ECO:0000256" key="6">
    <source>
        <dbReference type="ARBA" id="ARBA00034078"/>
    </source>
</evidence>
<keyword evidence="1" id="KW-0813">Transport</keyword>
<sequence>MIRFIQWLHRWVSLILVIQVVLWLVSGFFFSITGHEGMSGHQYMVTNTPEPALKKIAPKIRFREMHQRFPSAHSIEIVSVAGVGQYQVTLADERVLYFNADTGETWSTNEALAKQLALSSYNGPGQVEAVERVTGSDEVNGWKASGFRIDMADDLNTRIYVDEASSQVVEHRNTPWTIADWAFRLHFMDYTGGRSFNHLLIWSAGLFALWFSLSGLILLGRNITNGDFNPNRKKTWLEYFQQKGKPIASSCGGGGTCGLCKVTLQGSDIPSPKAAEKALLSANELDAGMRLSCQHRTSTNYEVKLHNEGVSDIALTLDSKRQLTPSIMELTFVSSEPVNYEAGQFMQFRIPHINEILSRHYSVATRPHPTRFVFNIRQLPSPSEGVPPGVGSNYLCNLEAGARVDAVGPFGDFQLAKQNSHTQVFIGGGAGIAPLRALIQSELAAGSPRRCIFFYGARYEKELCYRDEFERDERLYYIPVLSEVAKSDEWAGHTGFVHEIAMKWLADENKNTLDVYVCGPPPMLKATLKSLADFGVPREQVRFDDFGI</sequence>
<keyword evidence="7" id="KW-1133">Transmembrane helix</keyword>
<dbReference type="Pfam" id="PF00970">
    <property type="entry name" value="FAD_binding_6"/>
    <property type="match status" value="1"/>
</dbReference>
<feature type="domain" description="FAD-binding FR-type" evidence="9">
    <location>
        <begin position="310"/>
        <end position="416"/>
    </location>
</feature>
<dbReference type="Gene3D" id="3.10.20.30">
    <property type="match status" value="1"/>
</dbReference>
<dbReference type="InterPro" id="IPR001709">
    <property type="entry name" value="Flavoprot_Pyr_Nucl_cyt_Rdtase"/>
</dbReference>
<dbReference type="Pfam" id="PF00111">
    <property type="entry name" value="Fer2"/>
    <property type="match status" value="1"/>
</dbReference>
<dbReference type="PROSITE" id="PS51085">
    <property type="entry name" value="2FE2S_FER_2"/>
    <property type="match status" value="1"/>
</dbReference>
<keyword evidence="11" id="KW-1185">Reference proteome</keyword>
<dbReference type="SUPFAM" id="SSF63380">
    <property type="entry name" value="Riboflavin synthase domain-like"/>
    <property type="match status" value="1"/>
</dbReference>
<dbReference type="InterPro" id="IPR001041">
    <property type="entry name" value="2Fe-2S_ferredoxin-type"/>
</dbReference>
<dbReference type="InterPro" id="IPR039261">
    <property type="entry name" value="FNR_nucleotide-bd"/>
</dbReference>
<dbReference type="InterPro" id="IPR012675">
    <property type="entry name" value="Beta-grasp_dom_sf"/>
</dbReference>
<dbReference type="PROSITE" id="PS51384">
    <property type="entry name" value="FAD_FR"/>
    <property type="match status" value="1"/>
</dbReference>
<evidence type="ECO:0000256" key="1">
    <source>
        <dbReference type="ARBA" id="ARBA00022448"/>
    </source>
</evidence>
<dbReference type="SUPFAM" id="SSF52343">
    <property type="entry name" value="Ferredoxin reductase-like, C-terminal NADP-linked domain"/>
    <property type="match status" value="1"/>
</dbReference>
<keyword evidence="2" id="KW-0285">Flavoprotein</keyword>
<comment type="cofactor">
    <cofactor evidence="6">
        <name>[2Fe-2S] cluster</name>
        <dbReference type="ChEBI" id="CHEBI:190135"/>
    </cofactor>
</comment>
<dbReference type="PANTHER" id="PTHR43644:SF1">
    <property type="entry name" value="NAD(P)H-FLAVIN REDUCTASE"/>
    <property type="match status" value="1"/>
</dbReference>
<gene>
    <name evidence="10" type="ORF">DET45_1209</name>
</gene>
<dbReference type="PANTHER" id="PTHR43644">
    <property type="entry name" value="NA(+)-TRANSLOCATING NADH-QUINONE REDUCTASE SUBUNIT"/>
    <property type="match status" value="1"/>
</dbReference>
<dbReference type="GO" id="GO:0051536">
    <property type="term" value="F:iron-sulfur cluster binding"/>
    <property type="evidence" value="ECO:0007669"/>
    <property type="project" value="InterPro"/>
</dbReference>
<feature type="transmembrane region" description="Helical" evidence="7">
    <location>
        <begin position="12"/>
        <end position="32"/>
    </location>
</feature>
<dbReference type="Gene3D" id="2.40.30.10">
    <property type="entry name" value="Translation factors"/>
    <property type="match status" value="1"/>
</dbReference>
<protein>
    <submittedName>
        <fullName evidence="10">Na+-transporting NADH:ubiquinone oxidoreductase subunit NqrF</fullName>
    </submittedName>
</protein>
<evidence type="ECO:0000313" key="11">
    <source>
        <dbReference type="Proteomes" id="UP000246964"/>
    </source>
</evidence>
<organism evidence="10 11">
    <name type="scientific">Pseudidiomarina maritima</name>
    <dbReference type="NCBI Taxonomy" id="519453"/>
    <lineage>
        <taxon>Bacteria</taxon>
        <taxon>Pseudomonadati</taxon>
        <taxon>Pseudomonadota</taxon>
        <taxon>Gammaproteobacteria</taxon>
        <taxon>Alteromonadales</taxon>
        <taxon>Idiomarinaceae</taxon>
        <taxon>Pseudidiomarina</taxon>
    </lineage>
</organism>
<evidence type="ECO:0000256" key="2">
    <source>
        <dbReference type="ARBA" id="ARBA00022630"/>
    </source>
</evidence>
<feature type="domain" description="2Fe-2S ferredoxin-type" evidence="8">
    <location>
        <begin position="214"/>
        <end position="309"/>
    </location>
</feature>
<accession>A0A317Q2A5</accession>
<keyword evidence="4" id="KW-0408">Iron</keyword>
<dbReference type="InterPro" id="IPR017938">
    <property type="entry name" value="Riboflavin_synthase-like_b-brl"/>
</dbReference>